<evidence type="ECO:0000313" key="2">
    <source>
        <dbReference type="Proteomes" id="UP000801492"/>
    </source>
</evidence>
<reference evidence="1" key="1">
    <citation type="submission" date="2019-08" db="EMBL/GenBank/DDBJ databases">
        <title>The genome of the North American firefly Photinus pyralis.</title>
        <authorList>
            <consortium name="Photinus pyralis genome working group"/>
            <person name="Fallon T.R."/>
            <person name="Sander Lower S.E."/>
            <person name="Weng J.-K."/>
        </authorList>
    </citation>
    <scope>NUCLEOTIDE SEQUENCE</scope>
    <source>
        <strain evidence="1">TRF0915ILg1</strain>
        <tissue evidence="1">Whole body</tissue>
    </source>
</reference>
<proteinExistence type="predicted"/>
<dbReference type="AlphaFoldDB" id="A0A8K0GAS7"/>
<dbReference type="EMBL" id="VTPC01008652">
    <property type="protein sequence ID" value="KAF2892604.1"/>
    <property type="molecule type" value="Genomic_DNA"/>
</dbReference>
<comment type="caution">
    <text evidence="1">The sequence shown here is derived from an EMBL/GenBank/DDBJ whole genome shotgun (WGS) entry which is preliminary data.</text>
</comment>
<protein>
    <submittedName>
        <fullName evidence="1">Uncharacterized protein</fullName>
    </submittedName>
</protein>
<name>A0A8K0GAS7_IGNLU</name>
<sequence>MDFDPKKEIVIQIDTSPNVINAFNRNLQGNMTLSLEQVALDIQGSMDYQNALYKQQPGVISLALMQYRNIPIITGFKRSFAELLFDRKLKTKLPTIERQRQEIKG</sequence>
<keyword evidence="2" id="KW-1185">Reference proteome</keyword>
<gene>
    <name evidence="1" type="ORF">ILUMI_13568</name>
</gene>
<evidence type="ECO:0000313" key="1">
    <source>
        <dbReference type="EMBL" id="KAF2892604.1"/>
    </source>
</evidence>
<dbReference type="Proteomes" id="UP000801492">
    <property type="component" value="Unassembled WGS sequence"/>
</dbReference>
<organism evidence="1 2">
    <name type="scientific">Ignelater luminosus</name>
    <name type="common">Cucubano</name>
    <name type="synonym">Pyrophorus luminosus</name>
    <dbReference type="NCBI Taxonomy" id="2038154"/>
    <lineage>
        <taxon>Eukaryota</taxon>
        <taxon>Metazoa</taxon>
        <taxon>Ecdysozoa</taxon>
        <taxon>Arthropoda</taxon>
        <taxon>Hexapoda</taxon>
        <taxon>Insecta</taxon>
        <taxon>Pterygota</taxon>
        <taxon>Neoptera</taxon>
        <taxon>Endopterygota</taxon>
        <taxon>Coleoptera</taxon>
        <taxon>Polyphaga</taxon>
        <taxon>Elateriformia</taxon>
        <taxon>Elateroidea</taxon>
        <taxon>Elateridae</taxon>
        <taxon>Agrypninae</taxon>
        <taxon>Pyrophorini</taxon>
        <taxon>Ignelater</taxon>
    </lineage>
</organism>
<accession>A0A8K0GAS7</accession>